<comment type="subcellular location">
    <subcellularLocation>
        <location evidence="1 4">Bacterial flagellum basal body</location>
    </subcellularLocation>
</comment>
<dbReference type="GO" id="GO:0009425">
    <property type="term" value="C:bacterial-type flagellum basal body"/>
    <property type="evidence" value="ECO:0007669"/>
    <property type="project" value="UniProtKB-SubCell"/>
</dbReference>
<dbReference type="EMBL" id="PDOF01000001">
    <property type="protein sequence ID" value="PYZ98015.1"/>
    <property type="molecule type" value="Genomic_DNA"/>
</dbReference>
<evidence type="ECO:0000256" key="4">
    <source>
        <dbReference type="HAMAP-Rule" id="MF_00724"/>
    </source>
</evidence>
<evidence type="ECO:0000313" key="7">
    <source>
        <dbReference type="Proteomes" id="UP000248066"/>
    </source>
</evidence>
<keyword evidence="7" id="KW-1185">Reference proteome</keyword>
<dbReference type="Pfam" id="PF02049">
    <property type="entry name" value="FliE"/>
    <property type="match status" value="1"/>
</dbReference>
<evidence type="ECO:0000256" key="5">
    <source>
        <dbReference type="NCBIfam" id="TIGR00205"/>
    </source>
</evidence>
<dbReference type="OrthoDB" id="9812413at2"/>
<accession>A0A2W0HKI3</accession>
<organism evidence="6 7">
    <name type="scientific">Alteribacter lacisalsi</name>
    <dbReference type="NCBI Taxonomy" id="2045244"/>
    <lineage>
        <taxon>Bacteria</taxon>
        <taxon>Bacillati</taxon>
        <taxon>Bacillota</taxon>
        <taxon>Bacilli</taxon>
        <taxon>Bacillales</taxon>
        <taxon>Bacillaceae</taxon>
        <taxon>Alteribacter</taxon>
    </lineage>
</organism>
<name>A0A2W0HKI3_9BACI</name>
<proteinExistence type="inferred from homology"/>
<protein>
    <recommendedName>
        <fullName evidence="4 5">Flagellar hook-basal body complex protein FliE</fullName>
    </recommendedName>
</protein>
<keyword evidence="6" id="KW-0282">Flagellum</keyword>
<dbReference type="GO" id="GO:0005198">
    <property type="term" value="F:structural molecule activity"/>
    <property type="evidence" value="ECO:0007669"/>
    <property type="project" value="UniProtKB-UniRule"/>
</dbReference>
<evidence type="ECO:0000256" key="1">
    <source>
        <dbReference type="ARBA" id="ARBA00004117"/>
    </source>
</evidence>
<evidence type="ECO:0000256" key="3">
    <source>
        <dbReference type="ARBA" id="ARBA00023143"/>
    </source>
</evidence>
<dbReference type="PANTHER" id="PTHR34653">
    <property type="match status" value="1"/>
</dbReference>
<dbReference type="Proteomes" id="UP000248066">
    <property type="component" value="Unassembled WGS sequence"/>
</dbReference>
<evidence type="ECO:0000313" key="6">
    <source>
        <dbReference type="EMBL" id="PYZ98015.1"/>
    </source>
</evidence>
<dbReference type="NCBIfam" id="TIGR00205">
    <property type="entry name" value="fliE"/>
    <property type="match status" value="1"/>
</dbReference>
<comment type="caution">
    <text evidence="6">The sequence shown here is derived from an EMBL/GenBank/DDBJ whole genome shotgun (WGS) entry which is preliminary data.</text>
</comment>
<dbReference type="InterPro" id="IPR001624">
    <property type="entry name" value="FliE"/>
</dbReference>
<dbReference type="RefSeq" id="WP_110517666.1">
    <property type="nucleotide sequence ID" value="NZ_PDOF01000001.1"/>
</dbReference>
<keyword evidence="6" id="KW-0969">Cilium</keyword>
<keyword evidence="3 4" id="KW-0975">Bacterial flagellum</keyword>
<dbReference type="GO" id="GO:0071973">
    <property type="term" value="P:bacterial-type flagellum-dependent cell motility"/>
    <property type="evidence" value="ECO:0007669"/>
    <property type="project" value="InterPro"/>
</dbReference>
<keyword evidence="6" id="KW-0966">Cell projection</keyword>
<dbReference type="PANTHER" id="PTHR34653:SF1">
    <property type="entry name" value="FLAGELLAR HOOK-BASAL BODY COMPLEX PROTEIN FLIE"/>
    <property type="match status" value="1"/>
</dbReference>
<reference evidence="6 7" key="1">
    <citation type="submission" date="2017-10" db="EMBL/GenBank/DDBJ databases">
        <title>Bacillus sp. nov., a halophilic bacterium isolated from a Yangshapao Lake.</title>
        <authorList>
            <person name="Wang H."/>
        </authorList>
    </citation>
    <scope>NUCLEOTIDE SEQUENCE [LARGE SCALE GENOMIC DNA]</scope>
    <source>
        <strain evidence="6 7">YSP-3</strain>
    </source>
</reference>
<dbReference type="PRINTS" id="PR01006">
    <property type="entry name" value="FLGHOOKFLIE"/>
</dbReference>
<dbReference type="HAMAP" id="MF_00724">
    <property type="entry name" value="FliE"/>
    <property type="match status" value="1"/>
</dbReference>
<dbReference type="AlphaFoldDB" id="A0A2W0HKI3"/>
<dbReference type="GO" id="GO:0003774">
    <property type="term" value="F:cytoskeletal motor activity"/>
    <property type="evidence" value="ECO:0007669"/>
    <property type="project" value="InterPro"/>
</dbReference>
<sequence>MDPVSKTGLSLMAPTGSQIKTNTAADDGETFANWLNGAIEEVNQKQIDSQDMTAKLVRGEDVDLHNVMITSQKASIALQTTVEVRNKVIEAYQETMRMQV</sequence>
<gene>
    <name evidence="4" type="primary">fliE</name>
    <name evidence="6" type="ORF">CR205_05310</name>
</gene>
<evidence type="ECO:0000256" key="2">
    <source>
        <dbReference type="ARBA" id="ARBA00009272"/>
    </source>
</evidence>
<comment type="similarity">
    <text evidence="2 4">Belongs to the FliE family.</text>
</comment>